<evidence type="ECO:0000313" key="2">
    <source>
        <dbReference type="EMBL" id="BAH56535.1"/>
    </source>
</evidence>
<organism evidence="2">
    <name type="scientific">Selaginella moellendorffii</name>
    <name type="common">Spikemoss</name>
    <dbReference type="NCBI Taxonomy" id="88036"/>
    <lineage>
        <taxon>Eukaryota</taxon>
        <taxon>Viridiplantae</taxon>
        <taxon>Streptophyta</taxon>
        <taxon>Embryophyta</taxon>
        <taxon>Tracheophyta</taxon>
        <taxon>Lycopodiopsida</taxon>
        <taxon>Selaginellales</taxon>
        <taxon>Selaginellaceae</taxon>
        <taxon>Selaginella</taxon>
    </lineage>
</organism>
<dbReference type="AlphaFoldDB" id="C0STN2"/>
<accession>C0STN2</accession>
<reference evidence="2" key="1">
    <citation type="submission" date="2008-10" db="EMBL/GenBank/DDBJ databases">
        <title>Diverse CLE signaling peptide family in fern.</title>
        <authorList>
            <person name="Sawa S."/>
            <person name="Tamaki T."/>
        </authorList>
    </citation>
    <scope>NUCLEOTIDE SEQUENCE</scope>
</reference>
<gene>
    <name evidence="2" type="primary">SmCLE4</name>
</gene>
<sequence length="77" mass="8623">MAFGRDLQALRMALGRLYFVMLLLMLILSITTGVARELQVNNHRVLRAQRGPESLSVDPNVVSKRMAPTGPNPLHNR</sequence>
<feature type="region of interest" description="Disordered" evidence="1">
    <location>
        <begin position="56"/>
        <end position="77"/>
    </location>
</feature>
<name>C0STN2_SELML</name>
<evidence type="ECO:0000256" key="1">
    <source>
        <dbReference type="SAM" id="MobiDB-lite"/>
    </source>
</evidence>
<protein>
    <submittedName>
        <fullName evidence="2">CLAVATA3/endosperm surrounding region 4</fullName>
    </submittedName>
</protein>
<dbReference type="EMBL" id="AB465353">
    <property type="protein sequence ID" value="BAH56535.1"/>
    <property type="molecule type" value="mRNA"/>
</dbReference>
<proteinExistence type="evidence at transcript level"/>